<evidence type="ECO:0000313" key="4">
    <source>
        <dbReference type="Proteomes" id="UP001208570"/>
    </source>
</evidence>
<dbReference type="SMART" id="SM00054">
    <property type="entry name" value="EFh"/>
    <property type="match status" value="1"/>
</dbReference>
<dbReference type="AlphaFoldDB" id="A0AAD9J0S5"/>
<evidence type="ECO:0000256" key="1">
    <source>
        <dbReference type="ARBA" id="ARBA00022837"/>
    </source>
</evidence>
<proteinExistence type="predicted"/>
<dbReference type="InterPro" id="IPR002048">
    <property type="entry name" value="EF_hand_dom"/>
</dbReference>
<evidence type="ECO:0000259" key="2">
    <source>
        <dbReference type="PROSITE" id="PS50222"/>
    </source>
</evidence>
<protein>
    <recommendedName>
        <fullName evidence="2">EF-hand domain-containing protein</fullName>
    </recommendedName>
</protein>
<accession>A0AAD9J0S5</accession>
<dbReference type="InterPro" id="IPR011992">
    <property type="entry name" value="EF-hand-dom_pair"/>
</dbReference>
<keyword evidence="1" id="KW-0106">Calcium</keyword>
<dbReference type="EMBL" id="JAODUP010000834">
    <property type="protein sequence ID" value="KAK2143525.1"/>
    <property type="molecule type" value="Genomic_DNA"/>
</dbReference>
<evidence type="ECO:0000313" key="3">
    <source>
        <dbReference type="EMBL" id="KAK2143525.1"/>
    </source>
</evidence>
<dbReference type="PROSITE" id="PS00018">
    <property type="entry name" value="EF_HAND_1"/>
    <property type="match status" value="2"/>
</dbReference>
<dbReference type="InterPro" id="IPR018247">
    <property type="entry name" value="EF_Hand_1_Ca_BS"/>
</dbReference>
<dbReference type="GO" id="GO:0005509">
    <property type="term" value="F:calcium ion binding"/>
    <property type="evidence" value="ECO:0007669"/>
    <property type="project" value="InterPro"/>
</dbReference>
<dbReference type="SUPFAM" id="SSF47473">
    <property type="entry name" value="EF-hand"/>
    <property type="match status" value="1"/>
</dbReference>
<gene>
    <name evidence="3" type="ORF">LSH36_834g02044</name>
</gene>
<dbReference type="Pfam" id="PF13499">
    <property type="entry name" value="EF-hand_7"/>
    <property type="match status" value="1"/>
</dbReference>
<comment type="caution">
    <text evidence="3">The sequence shown here is derived from an EMBL/GenBank/DDBJ whole genome shotgun (WGS) entry which is preliminary data.</text>
</comment>
<reference evidence="3" key="1">
    <citation type="journal article" date="2023" name="Mol. Biol. Evol.">
        <title>Third-Generation Sequencing Reveals the Adaptive Role of the Epigenome in Three Deep-Sea Polychaetes.</title>
        <authorList>
            <person name="Perez M."/>
            <person name="Aroh O."/>
            <person name="Sun Y."/>
            <person name="Lan Y."/>
            <person name="Juniper S.K."/>
            <person name="Young C.R."/>
            <person name="Angers B."/>
            <person name="Qian P.Y."/>
        </authorList>
    </citation>
    <scope>NUCLEOTIDE SEQUENCE</scope>
    <source>
        <strain evidence="3">P08H-3</strain>
    </source>
</reference>
<organism evidence="3 4">
    <name type="scientific">Paralvinella palmiformis</name>
    <dbReference type="NCBI Taxonomy" id="53620"/>
    <lineage>
        <taxon>Eukaryota</taxon>
        <taxon>Metazoa</taxon>
        <taxon>Spiralia</taxon>
        <taxon>Lophotrochozoa</taxon>
        <taxon>Annelida</taxon>
        <taxon>Polychaeta</taxon>
        <taxon>Sedentaria</taxon>
        <taxon>Canalipalpata</taxon>
        <taxon>Terebellida</taxon>
        <taxon>Terebelliformia</taxon>
        <taxon>Alvinellidae</taxon>
        <taxon>Paralvinella</taxon>
    </lineage>
</organism>
<name>A0AAD9J0S5_9ANNE</name>
<dbReference type="CDD" id="cd00051">
    <property type="entry name" value="EFh"/>
    <property type="match status" value="1"/>
</dbReference>
<dbReference type="PROSITE" id="PS50222">
    <property type="entry name" value="EF_HAND_2"/>
    <property type="match status" value="1"/>
</dbReference>
<feature type="domain" description="EF-hand" evidence="2">
    <location>
        <begin position="50"/>
        <end position="85"/>
    </location>
</feature>
<dbReference type="Gene3D" id="1.10.238.10">
    <property type="entry name" value="EF-hand"/>
    <property type="match status" value="1"/>
</dbReference>
<keyword evidence="4" id="KW-1185">Reference proteome</keyword>
<dbReference type="Proteomes" id="UP001208570">
    <property type="component" value="Unassembled WGS sequence"/>
</dbReference>
<sequence length="119" mass="13355">MNASQPDSFTYLSGLTWRSVQQSRAKHRQNAYYRSDKSVPSSITLTTSKMSEAKLREFFDAADKDDNGSISTQELVNILTNAYGGDRDKALCAANELLEADTDGNKRITWDELVALWNK</sequence>